<sequence length="133" mass="14797">MTFDASTFVVHDVEWFPVVRVQSEAIRPGYAVQWVAEMNALIARGEPFAVIYVGAQSDEAHEDRKRRGIWLKQHADALARICKVLVTVEADDVLREVARVSGRGVTRASGIPHRAVANWSDALDIVSCRVEVN</sequence>
<dbReference type="RefSeq" id="WP_059520048.1">
    <property type="nucleotide sequence ID" value="NZ_LOWA01000055.1"/>
</dbReference>
<dbReference type="Proteomes" id="UP000062788">
    <property type="component" value="Unassembled WGS sequence"/>
</dbReference>
<protein>
    <submittedName>
        <fullName evidence="1">Uncharacterized protein</fullName>
    </submittedName>
</protein>
<keyword evidence="2" id="KW-1185">Reference proteome</keyword>
<gene>
    <name evidence="1" type="ORF">WS67_02145</name>
</gene>
<organism evidence="1 2">
    <name type="scientific">Burkholderia singularis</name>
    <dbReference type="NCBI Taxonomy" id="1503053"/>
    <lineage>
        <taxon>Bacteria</taxon>
        <taxon>Pseudomonadati</taxon>
        <taxon>Pseudomonadota</taxon>
        <taxon>Betaproteobacteria</taxon>
        <taxon>Burkholderiales</taxon>
        <taxon>Burkholderiaceae</taxon>
        <taxon>Burkholderia</taxon>
        <taxon>pseudomallei group</taxon>
    </lineage>
</organism>
<evidence type="ECO:0000313" key="1">
    <source>
        <dbReference type="EMBL" id="KVE24363.1"/>
    </source>
</evidence>
<name>A0A103DX60_9BURK</name>
<evidence type="ECO:0000313" key="2">
    <source>
        <dbReference type="Proteomes" id="UP000062788"/>
    </source>
</evidence>
<comment type="caution">
    <text evidence="1">The sequence shown here is derived from an EMBL/GenBank/DDBJ whole genome shotgun (WGS) entry which is preliminary data.</text>
</comment>
<dbReference type="EMBL" id="LOWA01000055">
    <property type="protein sequence ID" value="KVE24363.1"/>
    <property type="molecule type" value="Genomic_DNA"/>
</dbReference>
<reference evidence="1 2" key="1">
    <citation type="submission" date="2015-11" db="EMBL/GenBank/DDBJ databases">
        <title>Expanding the genomic diversity of Burkholderia species for the development of highly accurate diagnostics.</title>
        <authorList>
            <person name="Sahl J."/>
            <person name="Keim P."/>
            <person name="Wagner D."/>
        </authorList>
    </citation>
    <scope>NUCLEOTIDE SEQUENCE [LARGE SCALE GENOMIC DNA]</scope>
    <source>
        <strain evidence="1 2">TSV85</strain>
    </source>
</reference>
<proteinExistence type="predicted"/>
<dbReference type="AlphaFoldDB" id="A0A103DX60"/>
<accession>A0A103DX60</accession>
<dbReference type="OrthoDB" id="8941979at2"/>